<gene>
    <name evidence="2" type="ORF">N7494_012010</name>
</gene>
<sequence>MSYIHRNKILKKKNVSVSAERNDGNQGQGKWWSIEPSKREQGPTNNTWAETKAQIMRQACHV</sequence>
<evidence type="ECO:0000313" key="2">
    <source>
        <dbReference type="EMBL" id="KAJ5525360.1"/>
    </source>
</evidence>
<proteinExistence type="predicted"/>
<name>A0AAD6CMI8_9EURO</name>
<dbReference type="EMBL" id="JAQIZZ010000008">
    <property type="protein sequence ID" value="KAJ5525360.1"/>
    <property type="molecule type" value="Genomic_DNA"/>
</dbReference>
<organism evidence="2 3">
    <name type="scientific">Penicillium frequentans</name>
    <dbReference type="NCBI Taxonomy" id="3151616"/>
    <lineage>
        <taxon>Eukaryota</taxon>
        <taxon>Fungi</taxon>
        <taxon>Dikarya</taxon>
        <taxon>Ascomycota</taxon>
        <taxon>Pezizomycotina</taxon>
        <taxon>Eurotiomycetes</taxon>
        <taxon>Eurotiomycetidae</taxon>
        <taxon>Eurotiales</taxon>
        <taxon>Aspergillaceae</taxon>
        <taxon>Penicillium</taxon>
    </lineage>
</organism>
<accession>A0AAD6CMI8</accession>
<comment type="caution">
    <text evidence="2">The sequence shown here is derived from an EMBL/GenBank/DDBJ whole genome shotgun (WGS) entry which is preliminary data.</text>
</comment>
<reference evidence="2 3" key="1">
    <citation type="journal article" date="2023" name="IMA Fungus">
        <title>Comparative genomic study of the Penicillium genus elucidates a diverse pangenome and 15 lateral gene transfer events.</title>
        <authorList>
            <person name="Petersen C."/>
            <person name="Sorensen T."/>
            <person name="Nielsen M.R."/>
            <person name="Sondergaard T.E."/>
            <person name="Sorensen J.L."/>
            <person name="Fitzpatrick D.A."/>
            <person name="Frisvad J.C."/>
            <person name="Nielsen K.L."/>
        </authorList>
    </citation>
    <scope>NUCLEOTIDE SEQUENCE [LARGE SCALE GENOMIC DNA]</scope>
    <source>
        <strain evidence="2 3">IBT 35679</strain>
    </source>
</reference>
<feature type="region of interest" description="Disordered" evidence="1">
    <location>
        <begin position="16"/>
        <end position="46"/>
    </location>
</feature>
<keyword evidence="3" id="KW-1185">Reference proteome</keyword>
<dbReference type="Proteomes" id="UP001220324">
    <property type="component" value="Unassembled WGS sequence"/>
</dbReference>
<protein>
    <submittedName>
        <fullName evidence="2">Uncharacterized protein</fullName>
    </submittedName>
</protein>
<evidence type="ECO:0000313" key="3">
    <source>
        <dbReference type="Proteomes" id="UP001220324"/>
    </source>
</evidence>
<dbReference type="AlphaFoldDB" id="A0AAD6CMI8"/>
<evidence type="ECO:0000256" key="1">
    <source>
        <dbReference type="SAM" id="MobiDB-lite"/>
    </source>
</evidence>